<dbReference type="EMBL" id="CP002028">
    <property type="protein sequence ID" value="ADG83780.1"/>
    <property type="molecule type" value="Genomic_DNA"/>
</dbReference>
<proteinExistence type="inferred from homology"/>
<dbReference type="AlphaFoldDB" id="D5XDN4"/>
<keyword evidence="7" id="KW-1185">Reference proteome</keyword>
<protein>
    <submittedName>
        <fullName evidence="6">Cobalamin B12-binding domain protein</fullName>
    </submittedName>
</protein>
<dbReference type="PROSITE" id="PS51337">
    <property type="entry name" value="B12_BINDING_NTER"/>
    <property type="match status" value="1"/>
</dbReference>
<feature type="domain" description="B12-binding N-terminal" evidence="5">
    <location>
        <begin position="1"/>
        <end position="89"/>
    </location>
</feature>
<dbReference type="FunFam" id="3.40.50.280:FF:000003">
    <property type="entry name" value="Dimethylamine methyltransferase corrinoid protein"/>
    <property type="match status" value="1"/>
</dbReference>
<dbReference type="Gene3D" id="3.40.50.280">
    <property type="entry name" value="Cobalamin-binding domain"/>
    <property type="match status" value="1"/>
</dbReference>
<accession>D5XDN4</accession>
<dbReference type="PROSITE" id="PS51332">
    <property type="entry name" value="B12_BINDING"/>
    <property type="match status" value="1"/>
</dbReference>
<dbReference type="GO" id="GO:0008705">
    <property type="term" value="F:methionine synthase activity"/>
    <property type="evidence" value="ECO:0007669"/>
    <property type="project" value="TreeGrafter"/>
</dbReference>
<evidence type="ECO:0000313" key="7">
    <source>
        <dbReference type="Proteomes" id="UP000002377"/>
    </source>
</evidence>
<keyword evidence="2" id="KW-0479">Metal-binding</keyword>
<dbReference type="GO" id="GO:0046653">
    <property type="term" value="P:tetrahydrofolate metabolic process"/>
    <property type="evidence" value="ECO:0007669"/>
    <property type="project" value="TreeGrafter"/>
</dbReference>
<dbReference type="GO" id="GO:0005829">
    <property type="term" value="C:cytosol"/>
    <property type="evidence" value="ECO:0007669"/>
    <property type="project" value="TreeGrafter"/>
</dbReference>
<dbReference type="Proteomes" id="UP000002377">
    <property type="component" value="Chromosome"/>
</dbReference>
<dbReference type="InterPro" id="IPR036724">
    <property type="entry name" value="Cobalamin-bd_sf"/>
</dbReference>
<reference evidence="6 7" key="1">
    <citation type="submission" date="2010-05" db="EMBL/GenBank/DDBJ databases">
        <title>Complete sequence of Thermincola sp. JR.</title>
        <authorList>
            <consortium name="US DOE Joint Genome Institute"/>
            <person name="Lucas S."/>
            <person name="Copeland A."/>
            <person name="Lapidus A."/>
            <person name="Cheng J.-F."/>
            <person name="Bruce D."/>
            <person name="Goodwin L."/>
            <person name="Pitluck S."/>
            <person name="Chertkov O."/>
            <person name="Detter J.C."/>
            <person name="Han C."/>
            <person name="Tapia R."/>
            <person name="Land M."/>
            <person name="Hauser L."/>
            <person name="Kyrpides N."/>
            <person name="Mikhailova N."/>
            <person name="Hazen T.C."/>
            <person name="Woyke T."/>
        </authorList>
    </citation>
    <scope>NUCLEOTIDE SEQUENCE [LARGE SCALE GENOMIC DNA]</scope>
    <source>
        <strain evidence="6 7">JR</strain>
    </source>
</reference>
<evidence type="ECO:0000256" key="1">
    <source>
        <dbReference type="ARBA" id="ARBA00010854"/>
    </source>
</evidence>
<dbReference type="eggNOG" id="COG5012">
    <property type="taxonomic scope" value="Bacteria"/>
</dbReference>
<dbReference type="PANTHER" id="PTHR45833">
    <property type="entry name" value="METHIONINE SYNTHASE"/>
    <property type="match status" value="1"/>
</dbReference>
<keyword evidence="3" id="KW-0170">Cobalt</keyword>
<dbReference type="STRING" id="635013.TherJR_2950"/>
<gene>
    <name evidence="6" type="ordered locus">TherJR_2950</name>
</gene>
<dbReference type="PANTHER" id="PTHR45833:SF1">
    <property type="entry name" value="METHIONINE SYNTHASE"/>
    <property type="match status" value="1"/>
</dbReference>
<dbReference type="GO" id="GO:0031419">
    <property type="term" value="F:cobalamin binding"/>
    <property type="evidence" value="ECO:0007669"/>
    <property type="project" value="InterPro"/>
</dbReference>
<dbReference type="KEGG" id="tjr:TherJR_2950"/>
<name>D5XDN4_THEPJ</name>
<evidence type="ECO:0000313" key="6">
    <source>
        <dbReference type="EMBL" id="ADG83780.1"/>
    </source>
</evidence>
<dbReference type="InterPro" id="IPR036594">
    <property type="entry name" value="Meth_synthase_dom"/>
</dbReference>
<sequence>MEQLIKQIQEGLLEGDAQVVKNLTEKALAVGINAKTIIKEGLMPGMKIVGQKFRDNEIFIPDVLMSSRAMHASLYVLRPLLTSCRLAFKGSVVVGTVAGDLHDIGKNMVAMMLEGAGYSVIDAGIDVPAGDFVKAVKKYKPDILAMSALLTTTMGELGDVIARLKEEGLRHHTKVLVGGGPVTPEFALAIEADAYAADSYHAIEAANRLITGEVGFISVS</sequence>
<dbReference type="Gene3D" id="1.10.1240.10">
    <property type="entry name" value="Methionine synthase domain"/>
    <property type="match status" value="1"/>
</dbReference>
<dbReference type="InterPro" id="IPR050554">
    <property type="entry name" value="Met_Synthase/Corrinoid"/>
</dbReference>
<dbReference type="InterPro" id="IPR006158">
    <property type="entry name" value="Cobalamin-bd"/>
</dbReference>
<dbReference type="SUPFAM" id="SSF52242">
    <property type="entry name" value="Cobalamin (vitamin B12)-binding domain"/>
    <property type="match status" value="1"/>
</dbReference>
<dbReference type="Pfam" id="PF02607">
    <property type="entry name" value="B12-binding_2"/>
    <property type="match status" value="1"/>
</dbReference>
<dbReference type="CDD" id="cd02070">
    <property type="entry name" value="corrinoid_protein_B12-BD"/>
    <property type="match status" value="1"/>
</dbReference>
<feature type="domain" description="B12-binding" evidence="4">
    <location>
        <begin position="89"/>
        <end position="220"/>
    </location>
</feature>
<dbReference type="GO" id="GO:0046872">
    <property type="term" value="F:metal ion binding"/>
    <property type="evidence" value="ECO:0007669"/>
    <property type="project" value="UniProtKB-KW"/>
</dbReference>
<dbReference type="RefSeq" id="WP_013121769.1">
    <property type="nucleotide sequence ID" value="NC_014152.1"/>
</dbReference>
<evidence type="ECO:0000256" key="3">
    <source>
        <dbReference type="ARBA" id="ARBA00023285"/>
    </source>
</evidence>
<dbReference type="Pfam" id="PF02310">
    <property type="entry name" value="B12-binding"/>
    <property type="match status" value="1"/>
</dbReference>
<dbReference type="InterPro" id="IPR003759">
    <property type="entry name" value="Cbl-bd_cap"/>
</dbReference>
<dbReference type="OrthoDB" id="9783599at2"/>
<dbReference type="GO" id="GO:0050667">
    <property type="term" value="P:homocysteine metabolic process"/>
    <property type="evidence" value="ECO:0007669"/>
    <property type="project" value="TreeGrafter"/>
</dbReference>
<dbReference type="HOGENOM" id="CLU_082102_2_0_9"/>
<dbReference type="SUPFAM" id="SSF47644">
    <property type="entry name" value="Methionine synthase domain"/>
    <property type="match status" value="1"/>
</dbReference>
<evidence type="ECO:0000259" key="5">
    <source>
        <dbReference type="PROSITE" id="PS51337"/>
    </source>
</evidence>
<dbReference type="SMART" id="SM01018">
    <property type="entry name" value="B12-binding_2"/>
    <property type="match status" value="1"/>
</dbReference>
<comment type="similarity">
    <text evidence="1">Belongs to the methylamine corrinoid protein family.</text>
</comment>
<evidence type="ECO:0000259" key="4">
    <source>
        <dbReference type="PROSITE" id="PS51332"/>
    </source>
</evidence>
<evidence type="ECO:0000256" key="2">
    <source>
        <dbReference type="ARBA" id="ARBA00022723"/>
    </source>
</evidence>
<organism evidence="6 7">
    <name type="scientific">Thermincola potens (strain JR)</name>
    <dbReference type="NCBI Taxonomy" id="635013"/>
    <lineage>
        <taxon>Bacteria</taxon>
        <taxon>Bacillati</taxon>
        <taxon>Bacillota</taxon>
        <taxon>Clostridia</taxon>
        <taxon>Eubacteriales</taxon>
        <taxon>Thermincolaceae</taxon>
        <taxon>Thermincola</taxon>
    </lineage>
</organism>